<evidence type="ECO:0000313" key="3">
    <source>
        <dbReference type="EMBL" id="BAM05357.1"/>
    </source>
</evidence>
<feature type="compositionally biased region" description="Basic and acidic residues" evidence="1">
    <location>
        <begin position="112"/>
        <end position="124"/>
    </location>
</feature>
<evidence type="ECO:0000256" key="1">
    <source>
        <dbReference type="SAM" id="MobiDB-lite"/>
    </source>
</evidence>
<dbReference type="HOGENOM" id="CLU_1757130_0_0_0"/>
<feature type="signal peptide" evidence="2">
    <location>
        <begin position="1"/>
        <end position="30"/>
    </location>
</feature>
<evidence type="ECO:0000313" key="4">
    <source>
        <dbReference type="Proteomes" id="UP000007881"/>
    </source>
</evidence>
<evidence type="ECO:0000256" key="2">
    <source>
        <dbReference type="SAM" id="SignalP"/>
    </source>
</evidence>
<accession>I0IJB9</accession>
<dbReference type="RefSeq" id="WP_014438560.1">
    <property type="nucleotide sequence ID" value="NC_017080.1"/>
</dbReference>
<sequence length="148" mass="15942">MTTPPEATNLPLPPRRRLLASAVLPALALAAVLLPSAGCSADKHTFYSTTTAPKSVDVRYVESGQTAWSKDIPEGHELTLNFNRPGEGLFRSMPKTPATKMKWKLKQVSAGSDDRGRPTDDRQNDSGTVDLDGLPIQMDVRVDVDAAG</sequence>
<dbReference type="KEGG" id="phm:PSMK_31980"/>
<dbReference type="Proteomes" id="UP000007881">
    <property type="component" value="Chromosome"/>
</dbReference>
<reference evidence="3 4" key="1">
    <citation type="submission" date="2012-02" db="EMBL/GenBank/DDBJ databases">
        <title>Complete genome sequence of Phycisphaera mikurensis NBRC 102666.</title>
        <authorList>
            <person name="Ankai A."/>
            <person name="Hosoyama A."/>
            <person name="Terui Y."/>
            <person name="Sekine M."/>
            <person name="Fukai R."/>
            <person name="Kato Y."/>
            <person name="Nakamura S."/>
            <person name="Yamada-Narita S."/>
            <person name="Kawakoshi A."/>
            <person name="Fukunaga Y."/>
            <person name="Yamazaki S."/>
            <person name="Fujita N."/>
        </authorList>
    </citation>
    <scope>NUCLEOTIDE SEQUENCE [LARGE SCALE GENOMIC DNA]</scope>
    <source>
        <strain evidence="4">NBRC 102666 / KCTC 22515 / FYK2301M01</strain>
    </source>
</reference>
<organism evidence="3 4">
    <name type="scientific">Phycisphaera mikurensis (strain NBRC 102666 / KCTC 22515 / FYK2301M01)</name>
    <dbReference type="NCBI Taxonomy" id="1142394"/>
    <lineage>
        <taxon>Bacteria</taxon>
        <taxon>Pseudomonadati</taxon>
        <taxon>Planctomycetota</taxon>
        <taxon>Phycisphaerae</taxon>
        <taxon>Phycisphaerales</taxon>
        <taxon>Phycisphaeraceae</taxon>
        <taxon>Phycisphaera</taxon>
    </lineage>
</organism>
<keyword evidence="4" id="KW-1185">Reference proteome</keyword>
<proteinExistence type="predicted"/>
<feature type="chain" id="PRO_5003629349" evidence="2">
    <location>
        <begin position="31"/>
        <end position="148"/>
    </location>
</feature>
<dbReference type="AlphaFoldDB" id="I0IJB9"/>
<keyword evidence="2" id="KW-0732">Signal</keyword>
<protein>
    <submittedName>
        <fullName evidence="3">Uncharacterized protein</fullName>
    </submittedName>
</protein>
<feature type="region of interest" description="Disordered" evidence="1">
    <location>
        <begin position="101"/>
        <end position="148"/>
    </location>
</feature>
<dbReference type="OrthoDB" id="9982787at2"/>
<dbReference type="EMBL" id="AP012338">
    <property type="protein sequence ID" value="BAM05357.1"/>
    <property type="molecule type" value="Genomic_DNA"/>
</dbReference>
<name>I0IJB9_PHYMF</name>
<dbReference type="STRING" id="1142394.PSMK_31980"/>
<gene>
    <name evidence="3" type="ordered locus">PSMK_31980</name>
</gene>